<dbReference type="Gene3D" id="3.30.160.60">
    <property type="entry name" value="Classic Zinc Finger"/>
    <property type="match status" value="1"/>
</dbReference>
<name>A0A7D9DGJ1_PARCT</name>
<dbReference type="PROSITE" id="PS50188">
    <property type="entry name" value="B302_SPRY"/>
    <property type="match status" value="1"/>
</dbReference>
<comment type="caution">
    <text evidence="2">The sequence shown here is derived from an EMBL/GenBank/DDBJ whole genome shotgun (WGS) entry which is preliminary data.</text>
</comment>
<protein>
    <submittedName>
        <fullName evidence="2">---NA</fullName>
    </submittedName>
</protein>
<dbReference type="InterPro" id="IPR043136">
    <property type="entry name" value="B30.2/SPRY_sf"/>
</dbReference>
<dbReference type="SUPFAM" id="SSF57845">
    <property type="entry name" value="B-box zinc-binding domain"/>
    <property type="match status" value="1"/>
</dbReference>
<dbReference type="InterPro" id="IPR001870">
    <property type="entry name" value="B30.2/SPRY"/>
</dbReference>
<feature type="compositionally biased region" description="Polar residues" evidence="1">
    <location>
        <begin position="97"/>
        <end position="108"/>
    </location>
</feature>
<dbReference type="PANTHER" id="PTHR25462">
    <property type="entry name" value="BONUS, ISOFORM C-RELATED"/>
    <property type="match status" value="1"/>
</dbReference>
<proteinExistence type="predicted"/>
<feature type="compositionally biased region" description="Basic and acidic residues" evidence="1">
    <location>
        <begin position="129"/>
        <end position="141"/>
    </location>
</feature>
<dbReference type="SUPFAM" id="SSF49899">
    <property type="entry name" value="Concanavalin A-like lectins/glucanases"/>
    <property type="match status" value="1"/>
</dbReference>
<dbReference type="OrthoDB" id="6270329at2759"/>
<dbReference type="Gene3D" id="2.60.120.920">
    <property type="match status" value="1"/>
</dbReference>
<dbReference type="PROSITE" id="PS50119">
    <property type="entry name" value="ZF_BBOX"/>
    <property type="match status" value="1"/>
</dbReference>
<dbReference type="InterPro" id="IPR000315">
    <property type="entry name" value="Znf_B-box"/>
</dbReference>
<feature type="compositionally biased region" description="Polar residues" evidence="1">
    <location>
        <begin position="576"/>
        <end position="588"/>
    </location>
</feature>
<dbReference type="PANTHER" id="PTHR25462:SF296">
    <property type="entry name" value="MEIOTIC P26, ISOFORM F"/>
    <property type="match status" value="1"/>
</dbReference>
<evidence type="ECO:0000313" key="2">
    <source>
        <dbReference type="EMBL" id="CAB3985314.1"/>
    </source>
</evidence>
<feature type="compositionally biased region" description="Basic and acidic residues" evidence="1">
    <location>
        <begin position="59"/>
        <end position="96"/>
    </location>
</feature>
<feature type="region of interest" description="Disordered" evidence="1">
    <location>
        <begin position="840"/>
        <end position="908"/>
    </location>
</feature>
<accession>A0A7D9DGJ1</accession>
<feature type="compositionally biased region" description="Polar residues" evidence="1">
    <location>
        <begin position="889"/>
        <end position="903"/>
    </location>
</feature>
<feature type="compositionally biased region" description="Basic and acidic residues" evidence="1">
    <location>
        <begin position="205"/>
        <end position="220"/>
    </location>
</feature>
<feature type="compositionally biased region" description="Basic and acidic residues" evidence="1">
    <location>
        <begin position="469"/>
        <end position="501"/>
    </location>
</feature>
<dbReference type="InterPro" id="IPR013320">
    <property type="entry name" value="ConA-like_dom_sf"/>
</dbReference>
<feature type="compositionally biased region" description="Basic and acidic residues" evidence="1">
    <location>
        <begin position="861"/>
        <end position="879"/>
    </location>
</feature>
<dbReference type="CDD" id="cd19756">
    <property type="entry name" value="Bbox2"/>
    <property type="match status" value="1"/>
</dbReference>
<gene>
    <name evidence="2" type="ORF">PACLA_8A066412</name>
</gene>
<dbReference type="Proteomes" id="UP001152795">
    <property type="component" value="Unassembled WGS sequence"/>
</dbReference>
<feature type="region of interest" description="Disordered" evidence="1">
    <location>
        <begin position="26"/>
        <end position="588"/>
    </location>
</feature>
<keyword evidence="3" id="KW-1185">Reference proteome</keyword>
<sequence>MPFVQDNKNVAAAPLGSIKDRIKSFEFMKDSGTTSPRARSPISPKNESSKAPRRPGTSWEKDGSERRQMRRSERREAELRRENEILALKAKEKSIIQRDQNSPSTEKTPPQAPERQVPRAAPRVTPRVIPREKDKPPEAALRRRRNENKETWNSTEKNTHGSSRVQNSVSPEKPPSAQTTESSSNETIDINSSEEPGDISSEEIEGSKEKENEEEGHQVEEDGNEEEADGEDVDEEYEDEEQESEADEQESEAEEQESEAEEKNSETEEDEEHQDDDEEKLDTEEEGTEEEVTEEEQENEEDENEQDEIEEHENEEDENEEDEKEEDENDEDEMTFKPPKKEHPSSVTEQPKPRRDKIADYTSARKTSRQHCRDDSSEIVNGINQQDSRHHKDKGNKDTEILPERRGSSHEKRTKLHQRQSSVSGNESGDVKSLRHRKDKGSENTSEAPKEMKTKQHRRHSSGTGSDLAKVRQEQSHKTSDVSAEKSDSISEKTKKDEQHHRSLVRTKSIPKGARRSGSKNSLKSIPAEDLEEIGLTEKQTGSKSKQVTRKEEGESNIPSGRNSRKASCADDETSEQPGNENEVISPSSQLNLYSNNVLGLVPAGIQTSVDVESEGTSSPDLKQDEPLSKKVFVCAIHEEPCKYYCQDCERLICSECAMRWGDCHEHYYLRVKDAWKKYREEMMKILQEARSGVSHIQQDILENSKERDSFKLKVESTIKKINSFFDEHVQALEKRRTNFLETVEEIMKFREIGINQEIDSLQNNLVETNSTINIAGRVYGTSTMMEFLQVCKQLTNRLLELGHKKIKLNITESIDIDFISEPHLFEEIEKVGQLKKHKDSSATKLFPRGTGVNGTGGEMPKSDEGMRSNADDPRKVEENEQDSMDSVVGTSTENLSESTSAKDTNDAPRKHLLKNAEHSVPPGGFIKSSTKINDQTIMNQGRHGVKNETEESVKMKPNEELKTEMNFGQQAHPGVASEEPIIKQETTAEQHSRSTASGQKEITDCEITDCSCGLADKVDHRNGLPSEGERVAAAEIPLKQKPAAEQQHARRHSMDDVFGIRSKKEEIQRRLGNIARYRPPKSVAQFLDEGERYFSSGEAEQRRRKQEYYKVRFNDRAYYSNPSDSSELEEMRGYDLVERPVKHNCLKATGKAFGWNAVVGCQGFSQGKHSWKVRVTKWTAVGVCYKDDHVDNPSWGAGDKWTWDSADMCYSPRLGVCESPVGEWIDGDVIALELDCDNSVLIVHNLRTSETDKLYGFKEPVYPYFYLSVFRSISLVEIDGIQVGS</sequence>
<feature type="compositionally biased region" description="Acidic residues" evidence="1">
    <location>
        <begin position="221"/>
        <end position="260"/>
    </location>
</feature>
<feature type="compositionally biased region" description="Polar residues" evidence="1">
    <location>
        <begin position="151"/>
        <end position="191"/>
    </location>
</feature>
<dbReference type="GO" id="GO:0008270">
    <property type="term" value="F:zinc ion binding"/>
    <property type="evidence" value="ECO:0007669"/>
    <property type="project" value="InterPro"/>
</dbReference>
<feature type="compositionally biased region" description="Basic and acidic residues" evidence="1">
    <location>
        <begin position="387"/>
        <end position="411"/>
    </location>
</feature>
<feature type="compositionally biased region" description="Acidic residues" evidence="1">
    <location>
        <begin position="195"/>
        <end position="204"/>
    </location>
</feature>
<feature type="compositionally biased region" description="Acidic residues" evidence="1">
    <location>
        <begin position="267"/>
        <end position="333"/>
    </location>
</feature>
<dbReference type="InterPro" id="IPR047153">
    <property type="entry name" value="TRIM45/56/19-like"/>
</dbReference>
<organism evidence="2 3">
    <name type="scientific">Paramuricea clavata</name>
    <name type="common">Red gorgonian</name>
    <name type="synonym">Violescent sea-whip</name>
    <dbReference type="NCBI Taxonomy" id="317549"/>
    <lineage>
        <taxon>Eukaryota</taxon>
        <taxon>Metazoa</taxon>
        <taxon>Cnidaria</taxon>
        <taxon>Anthozoa</taxon>
        <taxon>Octocorallia</taxon>
        <taxon>Malacalcyonacea</taxon>
        <taxon>Plexauridae</taxon>
        <taxon>Paramuricea</taxon>
    </lineage>
</organism>
<evidence type="ECO:0000313" key="3">
    <source>
        <dbReference type="Proteomes" id="UP001152795"/>
    </source>
</evidence>
<dbReference type="EMBL" id="CACRXK020000856">
    <property type="protein sequence ID" value="CAB3985314.1"/>
    <property type="molecule type" value="Genomic_DNA"/>
</dbReference>
<reference evidence="2" key="1">
    <citation type="submission" date="2020-04" db="EMBL/GenBank/DDBJ databases">
        <authorList>
            <person name="Alioto T."/>
            <person name="Alioto T."/>
            <person name="Gomez Garrido J."/>
        </authorList>
    </citation>
    <scope>NUCLEOTIDE SEQUENCE</scope>
    <source>
        <strain evidence="2">A484AB</strain>
    </source>
</reference>
<evidence type="ECO:0000256" key="1">
    <source>
        <dbReference type="SAM" id="MobiDB-lite"/>
    </source>
</evidence>